<proteinExistence type="inferred from homology"/>
<dbReference type="GO" id="GO:0047661">
    <property type="term" value="F:amino-acid racemase activity"/>
    <property type="evidence" value="ECO:0007669"/>
    <property type="project" value="InterPro"/>
</dbReference>
<accession>A0A1G9H642</accession>
<dbReference type="InterPro" id="IPR015942">
    <property type="entry name" value="Asp/Glu/hydantoin_racemase"/>
</dbReference>
<dbReference type="AlphaFoldDB" id="A0A1G9H642"/>
<reference evidence="2 3" key="1">
    <citation type="submission" date="2016-10" db="EMBL/GenBank/DDBJ databases">
        <authorList>
            <person name="de Groot N.N."/>
        </authorList>
    </citation>
    <scope>NUCLEOTIDE SEQUENCE [LARGE SCALE GENOMIC DNA]</scope>
    <source>
        <strain evidence="2 3">CGMCC 1.5382</strain>
    </source>
</reference>
<gene>
    <name evidence="2" type="ORF">SAMN05216282_1275</name>
</gene>
<evidence type="ECO:0000256" key="1">
    <source>
        <dbReference type="ARBA" id="ARBA00038414"/>
    </source>
</evidence>
<dbReference type="Proteomes" id="UP000198701">
    <property type="component" value="Unassembled WGS sequence"/>
</dbReference>
<protein>
    <submittedName>
        <fullName evidence="2">Asp/Glu/Hydantoin racemase</fullName>
    </submittedName>
</protein>
<keyword evidence="3" id="KW-1185">Reference proteome</keyword>
<evidence type="ECO:0000313" key="2">
    <source>
        <dbReference type="EMBL" id="SDL08410.1"/>
    </source>
</evidence>
<dbReference type="InterPro" id="IPR053714">
    <property type="entry name" value="Iso_Racemase_Enz_sf"/>
</dbReference>
<evidence type="ECO:0000313" key="3">
    <source>
        <dbReference type="Proteomes" id="UP000198701"/>
    </source>
</evidence>
<organism evidence="2 3">
    <name type="scientific">Cryobacterium psychrotolerans</name>
    <dbReference type="NCBI Taxonomy" id="386301"/>
    <lineage>
        <taxon>Bacteria</taxon>
        <taxon>Bacillati</taxon>
        <taxon>Actinomycetota</taxon>
        <taxon>Actinomycetes</taxon>
        <taxon>Micrococcales</taxon>
        <taxon>Microbacteriaceae</taxon>
        <taxon>Cryobacterium</taxon>
    </lineage>
</organism>
<dbReference type="OrthoDB" id="978447at2"/>
<dbReference type="RefSeq" id="WP_092325084.1">
    <property type="nucleotide sequence ID" value="NZ_FNFU01000027.1"/>
</dbReference>
<dbReference type="Gene3D" id="3.40.50.12500">
    <property type="match status" value="1"/>
</dbReference>
<dbReference type="EMBL" id="FNFU01000027">
    <property type="protein sequence ID" value="SDL08410.1"/>
    <property type="molecule type" value="Genomic_DNA"/>
</dbReference>
<comment type="similarity">
    <text evidence="1">Belongs to the HyuE racemase family.</text>
</comment>
<sequence length="225" mass="23796">MSKKIAILHTSFVFVSVEPVINNLIAELIPDAEVIHFVDSDVLATVVREQGISANSALRMTHLAQAAEAAGADIIFSACSSLGPALDVAARSVHTPIVKIDEAMAIQAAREGTKIGVLATVPTTLGPTSDLISARAAEIGRTVTIEQRLCSGAFDVLMSGDRAKHDEMVTEQAMDLAKSVDMIVLSQASMNRLAGSLHEQTKLPVLSSPRIGVEYLAQRVAELGE</sequence>
<dbReference type="STRING" id="386301.SAMN05216282_1275"/>
<dbReference type="Pfam" id="PF01177">
    <property type="entry name" value="Asp_Glu_race"/>
    <property type="match status" value="1"/>
</dbReference>
<name>A0A1G9H642_9MICO</name>